<protein>
    <recommendedName>
        <fullName evidence="4">DM13 domain-containing protein</fullName>
    </recommendedName>
</protein>
<feature type="signal peptide" evidence="1">
    <location>
        <begin position="1"/>
        <end position="24"/>
    </location>
</feature>
<comment type="caution">
    <text evidence="2">The sequence shown here is derived from an EMBL/GenBank/DDBJ whole genome shotgun (WGS) entry which is preliminary data.</text>
</comment>
<name>A0A4Y3KLD1_9CELL</name>
<organism evidence="2 3">
    <name type="scientific">Cellulomonas gelida</name>
    <dbReference type="NCBI Taxonomy" id="1712"/>
    <lineage>
        <taxon>Bacteria</taxon>
        <taxon>Bacillati</taxon>
        <taxon>Actinomycetota</taxon>
        <taxon>Actinomycetes</taxon>
        <taxon>Micrococcales</taxon>
        <taxon>Cellulomonadaceae</taxon>
        <taxon>Cellulomonas</taxon>
    </lineage>
</organism>
<evidence type="ECO:0000313" key="2">
    <source>
        <dbReference type="EMBL" id="GEA84787.1"/>
    </source>
</evidence>
<gene>
    <name evidence="2" type="ORF">CGE01nite_20380</name>
</gene>
<keyword evidence="1" id="KW-0732">Signal</keyword>
<dbReference type="EMBL" id="BJLQ01000020">
    <property type="protein sequence ID" value="GEA84787.1"/>
    <property type="molecule type" value="Genomic_DNA"/>
</dbReference>
<feature type="chain" id="PRO_5021348773" description="DM13 domain-containing protein" evidence="1">
    <location>
        <begin position="25"/>
        <end position="137"/>
    </location>
</feature>
<dbReference type="AlphaFoldDB" id="A0A4Y3KLD1"/>
<keyword evidence="3" id="KW-1185">Reference proteome</keyword>
<evidence type="ECO:0008006" key="4">
    <source>
        <dbReference type="Google" id="ProtNLM"/>
    </source>
</evidence>
<reference evidence="2 3" key="1">
    <citation type="submission" date="2019-06" db="EMBL/GenBank/DDBJ databases">
        <title>Whole genome shotgun sequence of Cellulomonas gelida NBRC 3748.</title>
        <authorList>
            <person name="Hosoyama A."/>
            <person name="Uohara A."/>
            <person name="Ohji S."/>
            <person name="Ichikawa N."/>
        </authorList>
    </citation>
    <scope>NUCLEOTIDE SEQUENCE [LARGE SCALE GENOMIC DNA]</scope>
    <source>
        <strain evidence="2 3">NBRC 3748</strain>
    </source>
</reference>
<evidence type="ECO:0000313" key="3">
    <source>
        <dbReference type="Proteomes" id="UP000320461"/>
    </source>
</evidence>
<accession>A0A4Y3KLD1</accession>
<evidence type="ECO:0000256" key="1">
    <source>
        <dbReference type="SAM" id="SignalP"/>
    </source>
</evidence>
<sequence>MRRHIAIILTTVALTGIGAAAAQAASSGSYASISVTGATVTNGSYNFFYGAHDCVQGSCLYYTRITGTLSVTKGDAHLQAKSDGYGYVSIWDKSGTETVNFAKSLSPGDVRYADQFTLQLCHEKVLWDECKSRVVNR</sequence>
<proteinExistence type="predicted"/>
<dbReference type="Proteomes" id="UP000320461">
    <property type="component" value="Unassembled WGS sequence"/>
</dbReference>